<dbReference type="PANTHER" id="PTHR30590">
    <property type="entry name" value="INNER MEMBRANE PROTEIN"/>
    <property type="match status" value="1"/>
</dbReference>
<feature type="transmembrane region" description="Helical" evidence="1">
    <location>
        <begin position="356"/>
        <end position="377"/>
    </location>
</feature>
<dbReference type="InterPro" id="IPR007349">
    <property type="entry name" value="DUF418"/>
</dbReference>
<dbReference type="PANTHER" id="PTHR30590:SF2">
    <property type="entry name" value="INNER MEMBRANE PROTEIN"/>
    <property type="match status" value="1"/>
</dbReference>
<gene>
    <name evidence="3" type="ORF">FHX78_12119</name>
</gene>
<feature type="transmembrane region" description="Helical" evidence="1">
    <location>
        <begin position="328"/>
        <end position="350"/>
    </location>
</feature>
<accession>A0A561SGZ2</accession>
<evidence type="ECO:0000256" key="1">
    <source>
        <dbReference type="SAM" id="Phobius"/>
    </source>
</evidence>
<feature type="domain" description="DUF418" evidence="2">
    <location>
        <begin position="235"/>
        <end position="393"/>
    </location>
</feature>
<feature type="transmembrane region" description="Helical" evidence="1">
    <location>
        <begin position="255"/>
        <end position="277"/>
    </location>
</feature>
<organism evidence="3 4">
    <name type="scientific">Streptomyces capillispiralis</name>
    <dbReference type="NCBI Taxonomy" id="68182"/>
    <lineage>
        <taxon>Bacteria</taxon>
        <taxon>Bacillati</taxon>
        <taxon>Actinomycetota</taxon>
        <taxon>Actinomycetes</taxon>
        <taxon>Kitasatosporales</taxon>
        <taxon>Streptomycetaceae</taxon>
        <taxon>Streptomyces</taxon>
    </lineage>
</organism>
<dbReference type="Pfam" id="PF04235">
    <property type="entry name" value="DUF418"/>
    <property type="match status" value="1"/>
</dbReference>
<sequence>MRGAAVPGRPRAVPRGDASPALVRTRAIDALRGFALAGILPVNAFLLSGAHRRGHLGDGGLWADWLPALLVTTVLEMKFYLLFSFVFGYSFALTLPRGHAPARHVRRLVALFALGAVHAVVLFPGDILTTYAVLGVVLILVRSVSARTLLWVAGGLLVLFVGVLLAIGLWSLALGPWTAADIAAVEAGERALAGRYQQGPAQTILENARMSGVYVVGGLLAAPDILFAMLCGLVAGRRGLAEQVARQPALQRRAVLTGLAGGLPLALFAAVCTHGPLGREWIYVGKAANAVSAPLLAAAYAAGLFLLWRSVRGKRLCEALAVTGRLSLTHYLTQSLVMASLFTGLGLGLYGRWSGAAVLGLCVALYAAQVWISVLSCGRVPERPVRGPAEWLVSLVGGSRGVRRDGPGALRP</sequence>
<feature type="transmembrane region" description="Helical" evidence="1">
    <location>
        <begin position="148"/>
        <end position="170"/>
    </location>
</feature>
<feature type="transmembrane region" description="Helical" evidence="1">
    <location>
        <begin position="108"/>
        <end position="141"/>
    </location>
</feature>
<keyword evidence="1" id="KW-0812">Transmembrane</keyword>
<proteinExistence type="predicted"/>
<keyword evidence="1" id="KW-0472">Membrane</keyword>
<evidence type="ECO:0000313" key="3">
    <source>
        <dbReference type="EMBL" id="TWF74087.1"/>
    </source>
</evidence>
<name>A0A561SGZ2_9ACTN</name>
<evidence type="ECO:0000259" key="2">
    <source>
        <dbReference type="Pfam" id="PF04235"/>
    </source>
</evidence>
<dbReference type="InterPro" id="IPR052529">
    <property type="entry name" value="Bact_Transport_Assoc"/>
</dbReference>
<keyword evidence="1" id="KW-1133">Transmembrane helix</keyword>
<feature type="transmembrane region" description="Helical" evidence="1">
    <location>
        <begin position="289"/>
        <end position="308"/>
    </location>
</feature>
<keyword evidence="4" id="KW-1185">Reference proteome</keyword>
<comment type="caution">
    <text evidence="3">The sequence shown here is derived from an EMBL/GenBank/DDBJ whole genome shotgun (WGS) entry which is preliminary data.</text>
</comment>
<dbReference type="AlphaFoldDB" id="A0A561SGZ2"/>
<protein>
    <recommendedName>
        <fullName evidence="2">DUF418 domain-containing protein</fullName>
    </recommendedName>
</protein>
<reference evidence="3 4" key="1">
    <citation type="submission" date="2019-06" db="EMBL/GenBank/DDBJ databases">
        <title>Sequencing the genomes of 1000 actinobacteria strains.</title>
        <authorList>
            <person name="Klenk H.-P."/>
        </authorList>
    </citation>
    <scope>NUCLEOTIDE SEQUENCE [LARGE SCALE GENOMIC DNA]</scope>
    <source>
        <strain evidence="3 4">DSM 41695</strain>
    </source>
</reference>
<dbReference type="EMBL" id="VIWV01000002">
    <property type="protein sequence ID" value="TWF74087.1"/>
    <property type="molecule type" value="Genomic_DNA"/>
</dbReference>
<feature type="transmembrane region" description="Helical" evidence="1">
    <location>
        <begin position="213"/>
        <end position="235"/>
    </location>
</feature>
<evidence type="ECO:0000313" key="4">
    <source>
        <dbReference type="Proteomes" id="UP000316603"/>
    </source>
</evidence>
<dbReference type="Proteomes" id="UP000316603">
    <property type="component" value="Unassembled WGS sequence"/>
</dbReference>